<dbReference type="InterPro" id="IPR025457">
    <property type="entry name" value="DUF4277"/>
</dbReference>
<accession>A0A0W8FDT1</accession>
<dbReference type="NCBIfam" id="NF033559">
    <property type="entry name" value="transpos_IS1634"/>
    <property type="match status" value="1"/>
</dbReference>
<evidence type="ECO:0000256" key="1">
    <source>
        <dbReference type="SAM" id="Phobius"/>
    </source>
</evidence>
<dbReference type="InterPro" id="IPR012337">
    <property type="entry name" value="RNaseH-like_sf"/>
</dbReference>
<dbReference type="Pfam" id="PF14104">
    <property type="entry name" value="DUF4277"/>
    <property type="match status" value="1"/>
</dbReference>
<keyword evidence="1" id="KW-1133">Transmembrane helix</keyword>
<dbReference type="EMBL" id="LNQE01001335">
    <property type="protein sequence ID" value="KUG19024.1"/>
    <property type="molecule type" value="Genomic_DNA"/>
</dbReference>
<evidence type="ECO:0000259" key="3">
    <source>
        <dbReference type="Pfam" id="PF14104"/>
    </source>
</evidence>
<dbReference type="AlphaFoldDB" id="A0A0W8FDT1"/>
<protein>
    <submittedName>
        <fullName evidence="4">Mobile element protein</fullName>
    </submittedName>
</protein>
<dbReference type="GO" id="GO:0004803">
    <property type="term" value="F:transposase activity"/>
    <property type="evidence" value="ECO:0007669"/>
    <property type="project" value="InterPro"/>
</dbReference>
<comment type="caution">
    <text evidence="4">The sequence shown here is derived from an EMBL/GenBank/DDBJ whole genome shotgun (WGS) entry which is preliminary data.</text>
</comment>
<organism evidence="4">
    <name type="scientific">hydrocarbon metagenome</name>
    <dbReference type="NCBI Taxonomy" id="938273"/>
    <lineage>
        <taxon>unclassified sequences</taxon>
        <taxon>metagenomes</taxon>
        <taxon>ecological metagenomes</taxon>
    </lineage>
</organism>
<evidence type="ECO:0000259" key="2">
    <source>
        <dbReference type="Pfam" id="PF01609"/>
    </source>
</evidence>
<dbReference type="InterPro" id="IPR047654">
    <property type="entry name" value="IS1634_transpos"/>
</dbReference>
<sequence>MNISSAIVAHHGIVAGMYDDLGIGQIIDELIPKHGQHKLAHSVVLKAMVLNALGFNERRLYIFPKFFTTLATERLLGPGVIPADLNDDVLGRTLDRIYDYGATDLFLKIVLQVMQNVPFGTQLLHADTTSVSVHGNDDHIDGTPAIQITYGHTKDNRPDLKQFVLGTITNQHGIPLFAKTYSGNASDKQNLIESIRQFRAAVQVPEATYFIADSALYTAGNIQTLGQDLHWITRVPSTITEAKTLLRADVPLKPGMDARYSFHETRAEYGGVPQKWILVQSQAMQARKEKTFEKSLEKLDRQTTKSFKKLLGLEFACEKDAQAAADHWATNHPWYRYTQFTIVPGSRKVERKRGRPRKDEERLTMFSIQAEIARNPEVILAEREKLGRFILASNDLSLSPETMLEYYKNQSAVEKGFRFLKDKSFRISEVYLKKPERIEALSMVMVLTLLLYSVAEWLIRKRLQERKEFIPNPVNKPTQKPTLKWIFTDFLGVIEVKVDIHGAREVQLTNLNESARKIIAILGGRCEYYYA</sequence>
<keyword evidence="1" id="KW-0472">Membrane</keyword>
<proteinExistence type="predicted"/>
<keyword evidence="1" id="KW-0812">Transmembrane</keyword>
<feature type="domain" description="Transposase IS4-like" evidence="2">
    <location>
        <begin position="122"/>
        <end position="451"/>
    </location>
</feature>
<gene>
    <name evidence="4" type="ORF">ASZ90_011269</name>
</gene>
<feature type="transmembrane region" description="Helical" evidence="1">
    <location>
        <begin position="440"/>
        <end position="459"/>
    </location>
</feature>
<reference evidence="4" key="1">
    <citation type="journal article" date="2015" name="Proc. Natl. Acad. Sci. U.S.A.">
        <title>Networks of energetic and metabolic interactions define dynamics in microbial communities.</title>
        <authorList>
            <person name="Embree M."/>
            <person name="Liu J.K."/>
            <person name="Al-Bassam M.M."/>
            <person name="Zengler K."/>
        </authorList>
    </citation>
    <scope>NUCLEOTIDE SEQUENCE</scope>
</reference>
<dbReference type="GO" id="GO:0006313">
    <property type="term" value="P:DNA transposition"/>
    <property type="evidence" value="ECO:0007669"/>
    <property type="project" value="InterPro"/>
</dbReference>
<dbReference type="SUPFAM" id="SSF53098">
    <property type="entry name" value="Ribonuclease H-like"/>
    <property type="match status" value="1"/>
</dbReference>
<dbReference type="GO" id="GO:0003677">
    <property type="term" value="F:DNA binding"/>
    <property type="evidence" value="ECO:0007669"/>
    <property type="project" value="InterPro"/>
</dbReference>
<dbReference type="Pfam" id="PF01609">
    <property type="entry name" value="DDE_Tnp_1"/>
    <property type="match status" value="1"/>
</dbReference>
<dbReference type="InterPro" id="IPR002559">
    <property type="entry name" value="Transposase_11"/>
</dbReference>
<feature type="domain" description="DUF4277" evidence="3">
    <location>
        <begin position="7"/>
        <end position="110"/>
    </location>
</feature>
<dbReference type="PANTHER" id="PTHR34614">
    <property type="match status" value="1"/>
</dbReference>
<name>A0A0W8FDT1_9ZZZZ</name>
<dbReference type="PANTHER" id="PTHR34614:SF2">
    <property type="entry name" value="TRANSPOSASE IS4-LIKE DOMAIN-CONTAINING PROTEIN"/>
    <property type="match status" value="1"/>
</dbReference>
<evidence type="ECO:0000313" key="4">
    <source>
        <dbReference type="EMBL" id="KUG19024.1"/>
    </source>
</evidence>